<reference evidence="3 4" key="1">
    <citation type="submission" date="2019-03" db="EMBL/GenBank/DDBJ databases">
        <title>Paraburkholderia sp. 7MH5, isolated from subtropical forest soil.</title>
        <authorList>
            <person name="Gao Z.-H."/>
            <person name="Qiu L.-H."/>
        </authorList>
    </citation>
    <scope>NUCLEOTIDE SEQUENCE [LARGE SCALE GENOMIC DNA]</scope>
    <source>
        <strain evidence="3 4">7MH5</strain>
    </source>
</reference>
<feature type="domain" description="Cupin type-2" evidence="2">
    <location>
        <begin position="37"/>
        <end position="105"/>
    </location>
</feature>
<keyword evidence="4" id="KW-1185">Reference proteome</keyword>
<dbReference type="SUPFAM" id="SSF51182">
    <property type="entry name" value="RmlC-like cupins"/>
    <property type="match status" value="1"/>
</dbReference>
<name>A0A4P7D0H5_9BURK</name>
<dbReference type="Pfam" id="PF07883">
    <property type="entry name" value="Cupin_2"/>
    <property type="match status" value="1"/>
</dbReference>
<evidence type="ECO:0000313" key="4">
    <source>
        <dbReference type="Proteomes" id="UP000295727"/>
    </source>
</evidence>
<dbReference type="Gene3D" id="2.60.120.10">
    <property type="entry name" value="Jelly Rolls"/>
    <property type="match status" value="1"/>
</dbReference>
<dbReference type="InterPro" id="IPR013096">
    <property type="entry name" value="Cupin_2"/>
</dbReference>
<dbReference type="PANTHER" id="PTHR35848:SF6">
    <property type="entry name" value="CUPIN TYPE-2 DOMAIN-CONTAINING PROTEIN"/>
    <property type="match status" value="1"/>
</dbReference>
<dbReference type="Proteomes" id="UP000295727">
    <property type="component" value="Chromosome 3"/>
</dbReference>
<gene>
    <name evidence="3" type="ORF">E1956_34030</name>
</gene>
<proteinExistence type="predicted"/>
<accession>A0A4P7D0H5</accession>
<dbReference type="EMBL" id="CP038150">
    <property type="protein sequence ID" value="QBR02131.1"/>
    <property type="molecule type" value="Genomic_DNA"/>
</dbReference>
<evidence type="ECO:0000256" key="1">
    <source>
        <dbReference type="ARBA" id="ARBA00022723"/>
    </source>
</evidence>
<dbReference type="PANTHER" id="PTHR35848">
    <property type="entry name" value="OXALATE-BINDING PROTEIN"/>
    <property type="match status" value="1"/>
</dbReference>
<dbReference type="AlphaFoldDB" id="A0A4P7D0H5"/>
<dbReference type="InterPro" id="IPR011051">
    <property type="entry name" value="RmlC_Cupin_sf"/>
</dbReference>
<keyword evidence="1" id="KW-0479">Metal-binding</keyword>
<protein>
    <submittedName>
        <fullName evidence="3">Cupin domain-containing protein</fullName>
    </submittedName>
</protein>
<evidence type="ECO:0000259" key="2">
    <source>
        <dbReference type="Pfam" id="PF07883"/>
    </source>
</evidence>
<sequence length="113" mass="12553">MQIRRASTDIVTAEYGGDFRRIYPWAGVATPPWGSALMTIAPGASSSRHNHDEEETFIILAGEGVMNVDDEAQEVKRGDVIYLPRFSHHHLQNTSLTTALEFLTIWWGAPEAA</sequence>
<dbReference type="InterPro" id="IPR051610">
    <property type="entry name" value="GPI/OXD"/>
</dbReference>
<dbReference type="GO" id="GO:0046872">
    <property type="term" value="F:metal ion binding"/>
    <property type="evidence" value="ECO:0007669"/>
    <property type="project" value="UniProtKB-KW"/>
</dbReference>
<dbReference type="InterPro" id="IPR014710">
    <property type="entry name" value="RmlC-like_jellyroll"/>
</dbReference>
<dbReference type="OrthoDB" id="2648023at2"/>
<dbReference type="KEGG" id="ppai:E1956_34030"/>
<organism evidence="3 4">
    <name type="scientific">Paraburkholderia pallida</name>
    <dbReference type="NCBI Taxonomy" id="2547399"/>
    <lineage>
        <taxon>Bacteria</taxon>
        <taxon>Pseudomonadati</taxon>
        <taxon>Pseudomonadota</taxon>
        <taxon>Betaproteobacteria</taxon>
        <taxon>Burkholderiales</taxon>
        <taxon>Burkholderiaceae</taxon>
        <taxon>Paraburkholderia</taxon>
    </lineage>
</organism>
<dbReference type="RefSeq" id="WP_134757462.1">
    <property type="nucleotide sequence ID" value="NZ_CP038150.1"/>
</dbReference>
<evidence type="ECO:0000313" key="3">
    <source>
        <dbReference type="EMBL" id="QBR02131.1"/>
    </source>
</evidence>